<organism evidence="2">
    <name type="scientific">hydrothermal vent metagenome</name>
    <dbReference type="NCBI Taxonomy" id="652676"/>
    <lineage>
        <taxon>unclassified sequences</taxon>
        <taxon>metagenomes</taxon>
        <taxon>ecological metagenomes</taxon>
    </lineage>
</organism>
<keyword evidence="1" id="KW-1133">Transmembrane helix</keyword>
<evidence type="ECO:0000313" key="2">
    <source>
        <dbReference type="EMBL" id="SFV63960.1"/>
    </source>
</evidence>
<protein>
    <submittedName>
        <fullName evidence="2">Uncharacterized protein</fullName>
    </submittedName>
</protein>
<accession>A0A1W1CDM2</accession>
<keyword evidence="1" id="KW-0472">Membrane</keyword>
<sequence length="173" mass="19916">MFRYLKIELLSIVMIIVMLAVSYLVKVKNEKAKESRTNKKIEVFDSVTIEINATSVKSILHSDYAVRESNEVKLTNITYQGNGAKELKSKYGHTVGDKFYLDVNVTLLQDNGYRYKAQHAMYDKAIEFFYITSPYTAYIDKNIINGTDLKYDIINKIVRSKNIDAILYTASDR</sequence>
<gene>
    <name evidence="2" type="ORF">MNB_SV-6-244</name>
</gene>
<keyword evidence="1" id="KW-0812">Transmembrane</keyword>
<reference evidence="2" key="1">
    <citation type="submission" date="2016-10" db="EMBL/GenBank/DDBJ databases">
        <authorList>
            <person name="de Groot N.N."/>
        </authorList>
    </citation>
    <scope>NUCLEOTIDE SEQUENCE</scope>
</reference>
<dbReference type="AlphaFoldDB" id="A0A1W1CDM2"/>
<dbReference type="EMBL" id="FPHC01000069">
    <property type="protein sequence ID" value="SFV63960.1"/>
    <property type="molecule type" value="Genomic_DNA"/>
</dbReference>
<evidence type="ECO:0000256" key="1">
    <source>
        <dbReference type="SAM" id="Phobius"/>
    </source>
</evidence>
<name>A0A1W1CDM2_9ZZZZ</name>
<proteinExistence type="predicted"/>
<feature type="transmembrane region" description="Helical" evidence="1">
    <location>
        <begin position="7"/>
        <end position="25"/>
    </location>
</feature>